<comment type="caution">
    <text evidence="3">The sequence shown here is derived from an EMBL/GenBank/DDBJ whole genome shotgun (WGS) entry which is preliminary data.</text>
</comment>
<accession>G5J824</accession>
<evidence type="ECO:0000256" key="2">
    <source>
        <dbReference type="SAM" id="Coils"/>
    </source>
</evidence>
<dbReference type="SUPFAM" id="SSF143120">
    <property type="entry name" value="YefM-like"/>
    <property type="match status" value="1"/>
</dbReference>
<dbReference type="Proteomes" id="UP000003477">
    <property type="component" value="Unassembled WGS sequence"/>
</dbReference>
<name>G5J824_CROWT</name>
<reference evidence="3 4" key="1">
    <citation type="journal article" date="2011" name="Front. Microbiol.">
        <title>Two Strains of Crocosphaera watsonii with Highly Conserved Genomes are Distinguished by Strain-Specific Features.</title>
        <authorList>
            <person name="Bench S.R."/>
            <person name="Ilikchyan I.N."/>
            <person name="Tripp H.J."/>
            <person name="Zehr J.P."/>
        </authorList>
    </citation>
    <scope>NUCLEOTIDE SEQUENCE [LARGE SCALE GENOMIC DNA]</scope>
    <source>
        <strain evidence="3 4">WH 0003</strain>
    </source>
</reference>
<evidence type="ECO:0000313" key="4">
    <source>
        <dbReference type="Proteomes" id="UP000003477"/>
    </source>
</evidence>
<dbReference type="AlphaFoldDB" id="G5J824"/>
<dbReference type="GeneID" id="88767132"/>
<dbReference type="InterPro" id="IPR036165">
    <property type="entry name" value="YefM-like_sf"/>
</dbReference>
<dbReference type="EMBL" id="AESD01000534">
    <property type="protein sequence ID" value="EHJ11661.1"/>
    <property type="molecule type" value="Genomic_DNA"/>
</dbReference>
<protein>
    <submittedName>
        <fullName evidence="3">Prevent-host-death protein</fullName>
    </submittedName>
</protein>
<sequence length="98" mass="11586">MKIWSLSSKEAENNFTDTLNHVACDLEHIKIKQPGQEPVYMIPAKDYELFIKLLEEAEDKIDIEEADKRINDNEQEKLTFEEFFNELEVESEPVQNRI</sequence>
<evidence type="ECO:0000256" key="1">
    <source>
        <dbReference type="ARBA" id="ARBA00009981"/>
    </source>
</evidence>
<comment type="similarity">
    <text evidence="1">Belongs to the phD/YefM antitoxin family.</text>
</comment>
<dbReference type="Gene3D" id="3.40.1620.10">
    <property type="entry name" value="YefM-like domain"/>
    <property type="match status" value="1"/>
</dbReference>
<evidence type="ECO:0000313" key="3">
    <source>
        <dbReference type="EMBL" id="EHJ11661.1"/>
    </source>
</evidence>
<proteinExistence type="inferred from homology"/>
<dbReference type="PATRIC" id="fig|423471.3.peg.3390"/>
<feature type="coiled-coil region" evidence="2">
    <location>
        <begin position="47"/>
        <end position="74"/>
    </location>
</feature>
<dbReference type="RefSeq" id="WP_007306485.1">
    <property type="nucleotide sequence ID" value="NZ_AESD01000534.1"/>
</dbReference>
<keyword evidence="2" id="KW-0175">Coiled coil</keyword>
<gene>
    <name evidence="3" type="ORF">CWATWH0003_3609</name>
</gene>
<organism evidence="3 4">
    <name type="scientific">Crocosphaera watsonii WH 0003</name>
    <dbReference type="NCBI Taxonomy" id="423471"/>
    <lineage>
        <taxon>Bacteria</taxon>
        <taxon>Bacillati</taxon>
        <taxon>Cyanobacteriota</taxon>
        <taxon>Cyanophyceae</taxon>
        <taxon>Oscillatoriophycideae</taxon>
        <taxon>Chroococcales</taxon>
        <taxon>Aphanothecaceae</taxon>
        <taxon>Crocosphaera</taxon>
    </lineage>
</organism>